<accession>A0ACB9C582</accession>
<evidence type="ECO:0000313" key="2">
    <source>
        <dbReference type="Proteomes" id="UP001055879"/>
    </source>
</evidence>
<keyword evidence="2" id="KW-1185">Reference proteome</keyword>
<gene>
    <name evidence="1" type="ORF">L6452_18142</name>
</gene>
<comment type="caution">
    <text evidence="1">The sequence shown here is derived from an EMBL/GenBank/DDBJ whole genome shotgun (WGS) entry which is preliminary data.</text>
</comment>
<dbReference type="EMBL" id="CM042051">
    <property type="protein sequence ID" value="KAI3729482.1"/>
    <property type="molecule type" value="Genomic_DNA"/>
</dbReference>
<evidence type="ECO:0000313" key="1">
    <source>
        <dbReference type="EMBL" id="KAI3729482.1"/>
    </source>
</evidence>
<reference evidence="1 2" key="2">
    <citation type="journal article" date="2022" name="Mol. Ecol. Resour.">
        <title>The genomes of chicory, endive, great burdock and yacon provide insights into Asteraceae paleo-polyploidization history and plant inulin production.</title>
        <authorList>
            <person name="Fan W."/>
            <person name="Wang S."/>
            <person name="Wang H."/>
            <person name="Wang A."/>
            <person name="Jiang F."/>
            <person name="Liu H."/>
            <person name="Zhao H."/>
            <person name="Xu D."/>
            <person name="Zhang Y."/>
        </authorList>
    </citation>
    <scope>NUCLEOTIDE SEQUENCE [LARGE SCALE GENOMIC DNA]</scope>
    <source>
        <strain evidence="2">cv. Niubang</strain>
    </source>
</reference>
<reference evidence="2" key="1">
    <citation type="journal article" date="2022" name="Mol. Ecol. Resour.">
        <title>The genomes of chicory, endive, great burdock and yacon provide insights into Asteraceae palaeo-polyploidization history and plant inulin production.</title>
        <authorList>
            <person name="Fan W."/>
            <person name="Wang S."/>
            <person name="Wang H."/>
            <person name="Wang A."/>
            <person name="Jiang F."/>
            <person name="Liu H."/>
            <person name="Zhao H."/>
            <person name="Xu D."/>
            <person name="Zhang Y."/>
        </authorList>
    </citation>
    <scope>NUCLEOTIDE SEQUENCE [LARGE SCALE GENOMIC DNA]</scope>
    <source>
        <strain evidence="2">cv. Niubang</strain>
    </source>
</reference>
<dbReference type="Proteomes" id="UP001055879">
    <property type="component" value="Linkage Group LG05"/>
</dbReference>
<protein>
    <submittedName>
        <fullName evidence="1">Uncharacterized protein</fullName>
    </submittedName>
</protein>
<sequence>MWYSGKRKVYLVLLLIMLFSVLEIWVFSSEHCSIRSISTSTPPLPPDSDAVKPSELHRKFFNGRFADLNITSTDDDKRFQQNKRIIPSCPDPLHN</sequence>
<proteinExistence type="predicted"/>
<organism evidence="1 2">
    <name type="scientific">Arctium lappa</name>
    <name type="common">Greater burdock</name>
    <name type="synonym">Lappa major</name>
    <dbReference type="NCBI Taxonomy" id="4217"/>
    <lineage>
        <taxon>Eukaryota</taxon>
        <taxon>Viridiplantae</taxon>
        <taxon>Streptophyta</taxon>
        <taxon>Embryophyta</taxon>
        <taxon>Tracheophyta</taxon>
        <taxon>Spermatophyta</taxon>
        <taxon>Magnoliopsida</taxon>
        <taxon>eudicotyledons</taxon>
        <taxon>Gunneridae</taxon>
        <taxon>Pentapetalae</taxon>
        <taxon>asterids</taxon>
        <taxon>campanulids</taxon>
        <taxon>Asterales</taxon>
        <taxon>Asteraceae</taxon>
        <taxon>Carduoideae</taxon>
        <taxon>Cardueae</taxon>
        <taxon>Arctiinae</taxon>
        <taxon>Arctium</taxon>
    </lineage>
</organism>
<name>A0ACB9C582_ARCLA</name>